<dbReference type="InterPro" id="IPR036526">
    <property type="entry name" value="C-N_Hydrolase_sf"/>
</dbReference>
<dbReference type="InterPro" id="IPR003010">
    <property type="entry name" value="C-N_Hydrolase"/>
</dbReference>
<feature type="domain" description="CN hydrolase" evidence="2">
    <location>
        <begin position="3"/>
        <end position="239"/>
    </location>
</feature>
<sequence>MGMKIAIAQIDIAFGAPDKNKIHVQEWLKKASEQGAELVVLPELWTTGYDLTRIDEISDLGGENSIKFLKKLVAEHQIHIIGGSIPEKTKNGVKNTMITINNQGELVKKYSKLHLFKLMDEHHYLLPGEEDGLFTLNDTQMAGLICYDIRFPEWIRKHVINGARVIFVVAEWPLARVDHWRTLLKARAIENQCFVIACNRVGADLNNEFAGHSLIIDPWGDILAEGSEHEELIHAEIDFTEVEKVRKKIPIFQDRRPSFY</sequence>
<dbReference type="GO" id="GO:0016787">
    <property type="term" value="F:hydrolase activity"/>
    <property type="evidence" value="ECO:0007669"/>
    <property type="project" value="UniProtKB-KW"/>
</dbReference>
<comment type="caution">
    <text evidence="3">The sequence shown here is derived from an EMBL/GenBank/DDBJ whole genome shotgun (WGS) entry which is preliminary data.</text>
</comment>
<dbReference type="PROSITE" id="PS50263">
    <property type="entry name" value="CN_HYDROLASE"/>
    <property type="match status" value="1"/>
</dbReference>
<organism evidence="3 4">
    <name type="scientific">Bacillus seohaeanensis</name>
    <dbReference type="NCBI Taxonomy" id="284580"/>
    <lineage>
        <taxon>Bacteria</taxon>
        <taxon>Bacillati</taxon>
        <taxon>Bacillota</taxon>
        <taxon>Bacilli</taxon>
        <taxon>Bacillales</taxon>
        <taxon>Bacillaceae</taxon>
        <taxon>Bacillus</taxon>
    </lineage>
</organism>
<comment type="similarity">
    <text evidence="1">Belongs to the carbon-nitrogen hydrolase superfamily. NIT1/NIT2 family.</text>
</comment>
<dbReference type="Gene3D" id="3.60.110.10">
    <property type="entry name" value="Carbon-nitrogen hydrolase"/>
    <property type="match status" value="1"/>
</dbReference>
<proteinExistence type="inferred from homology"/>
<name>A0ABW5RMC7_9BACI</name>
<protein>
    <submittedName>
        <fullName evidence="3">Carbon-nitrogen family hydrolase</fullName>
    </submittedName>
</protein>
<dbReference type="SUPFAM" id="SSF56317">
    <property type="entry name" value="Carbon-nitrogen hydrolase"/>
    <property type="match status" value="1"/>
</dbReference>
<dbReference type="RefSeq" id="WP_377932764.1">
    <property type="nucleotide sequence ID" value="NZ_JBHUMF010000008.1"/>
</dbReference>
<dbReference type="CDD" id="cd07583">
    <property type="entry name" value="nitrilase_5"/>
    <property type="match status" value="1"/>
</dbReference>
<accession>A0ABW5RMC7</accession>
<keyword evidence="3" id="KW-0378">Hydrolase</keyword>
<evidence type="ECO:0000313" key="4">
    <source>
        <dbReference type="Proteomes" id="UP001597506"/>
    </source>
</evidence>
<dbReference type="Proteomes" id="UP001597506">
    <property type="component" value="Unassembled WGS sequence"/>
</dbReference>
<gene>
    <name evidence="3" type="ORF">ACFSUL_03550</name>
</gene>
<dbReference type="EMBL" id="JBHUMF010000008">
    <property type="protein sequence ID" value="MFD2679823.1"/>
    <property type="molecule type" value="Genomic_DNA"/>
</dbReference>
<reference evidence="4" key="1">
    <citation type="journal article" date="2019" name="Int. J. Syst. Evol. Microbiol.">
        <title>The Global Catalogue of Microorganisms (GCM) 10K type strain sequencing project: providing services to taxonomists for standard genome sequencing and annotation.</title>
        <authorList>
            <consortium name="The Broad Institute Genomics Platform"/>
            <consortium name="The Broad Institute Genome Sequencing Center for Infectious Disease"/>
            <person name="Wu L."/>
            <person name="Ma J."/>
        </authorList>
    </citation>
    <scope>NUCLEOTIDE SEQUENCE [LARGE SCALE GENOMIC DNA]</scope>
    <source>
        <strain evidence="4">KCTC 3913</strain>
    </source>
</reference>
<dbReference type="Pfam" id="PF00795">
    <property type="entry name" value="CN_hydrolase"/>
    <property type="match status" value="1"/>
</dbReference>
<evidence type="ECO:0000256" key="1">
    <source>
        <dbReference type="ARBA" id="ARBA00010613"/>
    </source>
</evidence>
<evidence type="ECO:0000259" key="2">
    <source>
        <dbReference type="PROSITE" id="PS50263"/>
    </source>
</evidence>
<evidence type="ECO:0000313" key="3">
    <source>
        <dbReference type="EMBL" id="MFD2679823.1"/>
    </source>
</evidence>
<keyword evidence="4" id="KW-1185">Reference proteome</keyword>
<dbReference type="PANTHER" id="PTHR23088">
    <property type="entry name" value="NITRILASE-RELATED"/>
    <property type="match status" value="1"/>
</dbReference>
<dbReference type="PANTHER" id="PTHR23088:SF27">
    <property type="entry name" value="DEAMINATED GLUTATHIONE AMIDASE"/>
    <property type="match status" value="1"/>
</dbReference>